<accession>A0A0J7YNX2</accession>
<keyword evidence="3" id="KW-1185">Reference proteome</keyword>
<evidence type="ECO:0000313" key="3">
    <source>
        <dbReference type="Proteomes" id="UP000035740"/>
    </source>
</evidence>
<feature type="repeat" description="CHCR" evidence="1">
    <location>
        <begin position="1"/>
        <end position="51"/>
    </location>
</feature>
<organism evidence="2 3">
    <name type="scientific">Beta vulgaris subsp. vulgaris</name>
    <name type="common">Beet</name>
    <dbReference type="NCBI Taxonomy" id="3555"/>
    <lineage>
        <taxon>Eukaryota</taxon>
        <taxon>Viridiplantae</taxon>
        <taxon>Streptophyta</taxon>
        <taxon>Embryophyta</taxon>
        <taxon>Tracheophyta</taxon>
        <taxon>Spermatophyta</taxon>
        <taxon>Magnoliopsida</taxon>
        <taxon>eudicotyledons</taxon>
        <taxon>Gunneridae</taxon>
        <taxon>Pentapetalae</taxon>
        <taxon>Caryophyllales</taxon>
        <taxon>Chenopodiaceae</taxon>
        <taxon>Betoideae</taxon>
        <taxon>Beta</taxon>
    </lineage>
</organism>
<dbReference type="InterPro" id="IPR016024">
    <property type="entry name" value="ARM-type_fold"/>
</dbReference>
<dbReference type="InterPro" id="IPR055358">
    <property type="entry name" value="CHCR"/>
</dbReference>
<dbReference type="InterPro" id="IPR011990">
    <property type="entry name" value="TPR-like_helical_dom_sf"/>
</dbReference>
<protein>
    <recommendedName>
        <fullName evidence="4">Coatomer WD associated region domain-containing protein</fullName>
    </recommendedName>
</protein>
<dbReference type="GO" id="GO:0071439">
    <property type="term" value="C:clathrin complex"/>
    <property type="evidence" value="ECO:0007669"/>
    <property type="project" value="TreeGrafter"/>
</dbReference>
<feature type="non-terminal residue" evidence="2">
    <location>
        <position position="1"/>
    </location>
</feature>
<dbReference type="Gramene" id="KMS65262">
    <property type="protein sequence ID" value="KMS65262"/>
    <property type="gene ID" value="BVRB_037760"/>
</dbReference>
<evidence type="ECO:0008006" key="4">
    <source>
        <dbReference type="Google" id="ProtNLM"/>
    </source>
</evidence>
<dbReference type="PANTHER" id="PTHR10292">
    <property type="entry name" value="CLATHRIN HEAVY CHAIN RELATED"/>
    <property type="match status" value="1"/>
</dbReference>
<dbReference type="GO" id="GO:0006898">
    <property type="term" value="P:receptor-mediated endocytosis"/>
    <property type="evidence" value="ECO:0007669"/>
    <property type="project" value="TreeGrafter"/>
</dbReference>
<dbReference type="Proteomes" id="UP000035740">
    <property type="component" value="Unassembled WGS sequence"/>
</dbReference>
<reference evidence="2 3" key="1">
    <citation type="journal article" date="2014" name="Nature">
        <title>The genome of the recently domesticated crop plant sugar beet (Beta vulgaris).</title>
        <authorList>
            <person name="Dohm J.C."/>
            <person name="Minoche A.E."/>
            <person name="Holtgrawe D."/>
            <person name="Capella-Gutierrez S."/>
            <person name="Zakrzewski F."/>
            <person name="Tafer H."/>
            <person name="Rupp O."/>
            <person name="Sorensen T.R."/>
            <person name="Stracke R."/>
            <person name="Reinhardt R."/>
            <person name="Goesmann A."/>
            <person name="Kraft T."/>
            <person name="Schulz B."/>
            <person name="Stadler P.F."/>
            <person name="Schmidt T."/>
            <person name="Gabaldon T."/>
            <person name="Lehrach H."/>
            <person name="Weisshaar B."/>
            <person name="Himmelbauer H."/>
        </authorList>
    </citation>
    <scope>NUCLEOTIDE SEQUENCE [LARGE SCALE GENOMIC DNA]</scope>
    <source>
        <tissue evidence="2">Taproot</tissue>
    </source>
</reference>
<dbReference type="EMBL" id="KQ111736">
    <property type="protein sequence ID" value="KMS65262.1"/>
    <property type="molecule type" value="Genomic_DNA"/>
</dbReference>
<name>A0A0J7YNX2_BETVV</name>
<gene>
    <name evidence="2" type="ORF">BVRB_037760</name>
</gene>
<sequence>KFNQGEDAIRVLLDHIDSIERAIEFAEYWNKPPVWSILGRSLLEHNRTAEAIDAFLKAGDASAYDNVIACASKDGLWEKLIVFLKMARTKLRESAIDNEMVYALAHSGDLGALDDFLSTPNIAKLEHIGDRLFDEGMFEPAR</sequence>
<dbReference type="OMA" id="IEFAEYW"/>
<dbReference type="GO" id="GO:0032051">
    <property type="term" value="F:clathrin light chain binding"/>
    <property type="evidence" value="ECO:0007669"/>
    <property type="project" value="TreeGrafter"/>
</dbReference>
<dbReference type="Gene3D" id="1.25.40.10">
    <property type="entry name" value="Tetratricopeptide repeat domain"/>
    <property type="match status" value="1"/>
</dbReference>
<dbReference type="GO" id="GO:0006886">
    <property type="term" value="P:intracellular protein transport"/>
    <property type="evidence" value="ECO:0007669"/>
    <property type="project" value="UniProtKB-UniRule"/>
</dbReference>
<feature type="non-terminal residue" evidence="2">
    <location>
        <position position="142"/>
    </location>
</feature>
<dbReference type="PANTHER" id="PTHR10292:SF1">
    <property type="entry name" value="CLATHRIN HEAVY CHAIN"/>
    <property type="match status" value="1"/>
</dbReference>
<evidence type="ECO:0000313" key="2">
    <source>
        <dbReference type="EMBL" id="KMS65262.1"/>
    </source>
</evidence>
<dbReference type="SUPFAM" id="SSF48371">
    <property type="entry name" value="ARM repeat"/>
    <property type="match status" value="1"/>
</dbReference>
<proteinExistence type="predicted"/>
<evidence type="ECO:0000256" key="1">
    <source>
        <dbReference type="PROSITE-ProRule" id="PRU01006"/>
    </source>
</evidence>
<dbReference type="InterPro" id="IPR000547">
    <property type="entry name" value="Clathrin_H-chain/VPS_repeat"/>
</dbReference>
<dbReference type="PROSITE" id="PS50236">
    <property type="entry name" value="CHCR"/>
    <property type="match status" value="1"/>
</dbReference>
<dbReference type="OrthoDB" id="1749598at2759"/>
<dbReference type="AlphaFoldDB" id="A0A0J7YNX2"/>
<dbReference type="Pfam" id="PF00637">
    <property type="entry name" value="Clathrin"/>
    <property type="match status" value="1"/>
</dbReference>